<accession>A0AA41D9N8</accession>
<dbReference type="Proteomes" id="UP000698924">
    <property type="component" value="Unassembled WGS sequence"/>
</dbReference>
<sequence length="110" mass="12241">MKQTHQASTGILLLMSLCLCFCTGRKMQDRQQLFTCSPFPTAQGYGYVILQGSDTLIYQPFIPAIGGRRTFPTETQAKNTGQLVVQKLSEGKSPTLTREEVQNCLNKNSH</sequence>
<name>A0AA41D9N8_9BACT</name>
<dbReference type="RefSeq" id="WP_204970303.1">
    <property type="nucleotide sequence ID" value="NZ_JAAZTS010000007.1"/>
</dbReference>
<dbReference type="AlphaFoldDB" id="A0AA41D9N8"/>
<dbReference type="EMBL" id="JACJMO010000012">
    <property type="protein sequence ID" value="MBM6857821.1"/>
    <property type="molecule type" value="Genomic_DNA"/>
</dbReference>
<organism evidence="1 2">
    <name type="scientific">Caecibacteroides pullorum</name>
    <dbReference type="NCBI Taxonomy" id="2725562"/>
    <lineage>
        <taxon>Bacteria</taxon>
        <taxon>Pseudomonadati</taxon>
        <taxon>Bacteroidota</taxon>
        <taxon>Bacteroidia</taxon>
        <taxon>Bacteroidales</taxon>
        <taxon>Bacteroidaceae</taxon>
        <taxon>Caecibacteroides</taxon>
    </lineage>
</organism>
<gene>
    <name evidence="1" type="ORF">H6D15_09465</name>
</gene>
<dbReference type="Pfam" id="PF16250">
    <property type="entry name" value="DUF4907"/>
    <property type="match status" value="1"/>
</dbReference>
<proteinExistence type="predicted"/>
<keyword evidence="2" id="KW-1185">Reference proteome</keyword>
<comment type="caution">
    <text evidence="1">The sequence shown here is derived from an EMBL/GenBank/DDBJ whole genome shotgun (WGS) entry which is preliminary data.</text>
</comment>
<dbReference type="InterPro" id="IPR032593">
    <property type="entry name" value="DUF4907"/>
</dbReference>
<protein>
    <submittedName>
        <fullName evidence="1">DUF4907 domain-containing protein</fullName>
    </submittedName>
</protein>
<evidence type="ECO:0000313" key="1">
    <source>
        <dbReference type="EMBL" id="MBM6857821.1"/>
    </source>
</evidence>
<evidence type="ECO:0000313" key="2">
    <source>
        <dbReference type="Proteomes" id="UP000698924"/>
    </source>
</evidence>
<reference evidence="1 2" key="1">
    <citation type="journal article" date="2021" name="Sci. Rep.">
        <title>The distribution of antibiotic resistance genes in chicken gut microbiota commensals.</title>
        <authorList>
            <person name="Juricova H."/>
            <person name="Matiasovicova J."/>
            <person name="Kubasova T."/>
            <person name="Cejkova D."/>
            <person name="Rychlik I."/>
        </authorList>
    </citation>
    <scope>NUCLEOTIDE SEQUENCE [LARGE SCALE GENOMIC DNA]</scope>
    <source>
        <strain evidence="1 2">An421</strain>
    </source>
</reference>